<sequence>MALVGVQLRAAVCSSVSSLSWSRLTVRNYSAKKPAGKGKVKGLSKEELKAPEICKDPVKLTTHAMGVNIYKEGTDVVLKPDFEYPEWLFNMDLGPPKKLEELDPDSIQYWRLLRKENTKLGKKNRKEGFRKRKKGRMGRRALPWGVVWGRERGREGIRWRGGERAVPSGTCFQAMTSKAKKRVVLPTRPEPPNAEQILEDVQRAQPNDPVFVLLVEPNEDLPTPTKNEDPEAKRERLYRLTQSYVEMNHRLQKACSLLKEKCEELKLAGATLEQGILEMKQRAL</sequence>
<reference evidence="2 3" key="1">
    <citation type="journal article" date="2024" name="Proc. Natl. Acad. Sci. U.S.A.">
        <title>The genetic regulatory architecture and epigenomic basis for age-related changes in rattlesnake venom.</title>
        <authorList>
            <person name="Hogan M.P."/>
            <person name="Holding M.L."/>
            <person name="Nystrom G.S."/>
            <person name="Colston T.J."/>
            <person name="Bartlett D.A."/>
            <person name="Mason A.J."/>
            <person name="Ellsworth S.A."/>
            <person name="Rautsaw R.M."/>
            <person name="Lawrence K.C."/>
            <person name="Strickland J.L."/>
            <person name="He B."/>
            <person name="Fraser P."/>
            <person name="Margres M.J."/>
            <person name="Gilbert D.M."/>
            <person name="Gibbs H.L."/>
            <person name="Parkinson C.L."/>
            <person name="Rokyta D.R."/>
        </authorList>
    </citation>
    <scope>NUCLEOTIDE SEQUENCE [LARGE SCALE GENOMIC DNA]</scope>
    <source>
        <strain evidence="2">DRR0105</strain>
    </source>
</reference>
<dbReference type="Pfam" id="PF15136">
    <property type="entry name" value="UPF0449"/>
    <property type="match status" value="1"/>
</dbReference>
<keyword evidence="3" id="KW-1185">Reference proteome</keyword>
<evidence type="ECO:0000313" key="3">
    <source>
        <dbReference type="Proteomes" id="UP001474421"/>
    </source>
</evidence>
<dbReference type="AlphaFoldDB" id="A0AAW1C4W5"/>
<comment type="similarity">
    <text evidence="1">Belongs to the UPF0449 family.</text>
</comment>
<dbReference type="PANTHER" id="PTHR34766:SF1">
    <property type="entry name" value="UPF0449 PROTEIN C19ORF25"/>
    <property type="match status" value="1"/>
</dbReference>
<comment type="caution">
    <text evidence="2">The sequence shown here is derived from an EMBL/GenBank/DDBJ whole genome shotgun (WGS) entry which is preliminary data.</text>
</comment>
<evidence type="ECO:0000313" key="2">
    <source>
        <dbReference type="EMBL" id="KAK9409078.1"/>
    </source>
</evidence>
<organism evidence="2 3">
    <name type="scientific">Crotalus adamanteus</name>
    <name type="common">Eastern diamondback rattlesnake</name>
    <dbReference type="NCBI Taxonomy" id="8729"/>
    <lineage>
        <taxon>Eukaryota</taxon>
        <taxon>Metazoa</taxon>
        <taxon>Chordata</taxon>
        <taxon>Craniata</taxon>
        <taxon>Vertebrata</taxon>
        <taxon>Euteleostomi</taxon>
        <taxon>Lepidosauria</taxon>
        <taxon>Squamata</taxon>
        <taxon>Bifurcata</taxon>
        <taxon>Unidentata</taxon>
        <taxon>Episquamata</taxon>
        <taxon>Toxicofera</taxon>
        <taxon>Serpentes</taxon>
        <taxon>Colubroidea</taxon>
        <taxon>Viperidae</taxon>
        <taxon>Crotalinae</taxon>
        <taxon>Crotalus</taxon>
    </lineage>
</organism>
<gene>
    <name evidence="2" type="ORF">NXF25_000253</name>
</gene>
<name>A0AAW1C4W5_CROAD</name>
<accession>A0AAW1C4W5</accession>
<dbReference type="InterPro" id="IPR028227">
    <property type="entry name" value="UPF0449"/>
</dbReference>
<evidence type="ECO:0000256" key="1">
    <source>
        <dbReference type="ARBA" id="ARBA00006137"/>
    </source>
</evidence>
<proteinExistence type="inferred from homology"/>
<dbReference type="Pfam" id="PF08561">
    <property type="entry name" value="Ribosomal_L37"/>
    <property type="match status" value="1"/>
</dbReference>
<dbReference type="PANTHER" id="PTHR34766">
    <property type="entry name" value="UPF0449 PROTEIN C19ORF25"/>
    <property type="match status" value="1"/>
</dbReference>
<dbReference type="InterPro" id="IPR013870">
    <property type="entry name" value="Ribosomal_mL54"/>
</dbReference>
<dbReference type="Proteomes" id="UP001474421">
    <property type="component" value="Unassembled WGS sequence"/>
</dbReference>
<protein>
    <submittedName>
        <fullName evidence="2">UPF0449 protein C19orf25 like</fullName>
    </submittedName>
</protein>
<dbReference type="EMBL" id="JAOTOJ010000001">
    <property type="protein sequence ID" value="KAK9409078.1"/>
    <property type="molecule type" value="Genomic_DNA"/>
</dbReference>